<dbReference type="InterPro" id="IPR011990">
    <property type="entry name" value="TPR-like_helical_dom_sf"/>
</dbReference>
<evidence type="ECO:0000256" key="1">
    <source>
        <dbReference type="SAM" id="MobiDB-lite"/>
    </source>
</evidence>
<evidence type="ECO:0000313" key="3">
    <source>
        <dbReference type="Proteomes" id="UP001209570"/>
    </source>
</evidence>
<evidence type="ECO:0000313" key="2">
    <source>
        <dbReference type="EMBL" id="KAJ0399307.1"/>
    </source>
</evidence>
<dbReference type="AlphaFoldDB" id="A0AAD5LZY5"/>
<protein>
    <submittedName>
        <fullName evidence="2">Uncharacterized protein</fullName>
    </submittedName>
</protein>
<dbReference type="EMBL" id="JAKCXM010000187">
    <property type="protein sequence ID" value="KAJ0399307.1"/>
    <property type="molecule type" value="Genomic_DNA"/>
</dbReference>
<dbReference type="PANTHER" id="PTHR46533:SF1">
    <property type="entry name" value="ZINC FINGER MYND DOMAIN-CONTAINING PROTEIN 12"/>
    <property type="match status" value="1"/>
</dbReference>
<name>A0AAD5LZY5_PYTIN</name>
<dbReference type="PANTHER" id="PTHR46533">
    <property type="entry name" value="ZINC FINGER MYND DOMAIN-CONTAINING PROTEIN 12"/>
    <property type="match status" value="1"/>
</dbReference>
<reference evidence="2" key="1">
    <citation type="submission" date="2021-12" db="EMBL/GenBank/DDBJ databases">
        <title>Prjna785345.</title>
        <authorList>
            <person name="Rujirawat T."/>
            <person name="Krajaejun T."/>
        </authorList>
    </citation>
    <scope>NUCLEOTIDE SEQUENCE</scope>
    <source>
        <strain evidence="2">Pi057C3</strain>
    </source>
</reference>
<dbReference type="InterPro" id="IPR053248">
    <property type="entry name" value="Zinc_finger_MYND_domain"/>
</dbReference>
<sequence>MRSTPSTSTLSPTGGPTAATVSSHAENPQDEECEALRRESEELCFHRQLKKAHEKALSALRLASEVYGKHSLRLVPFYLLLVDISLQERQIKQAEELLSLVNWLLVKDQKPGATPPTAAAATASAPPRPEVPEEQKNLYVVRMNKLYSTLLMELESFPEALQRAAHGAYHCSLLFGPEHLYTSELYFCLGQIFDRMHQRELKTHNASSLSPHAPRHSESALGMFDKVVDIWYRFLTNPPEETAAWMLQHQRLRIQEASVMLQHILGARTKYLTAQHVATGEVMYTQGLLLLYLGDPVRAKTLVRQALDVYVEILGQEHPSTIDVSNVLLQLQDAGV</sequence>
<proteinExistence type="predicted"/>
<dbReference type="Gene3D" id="1.25.40.10">
    <property type="entry name" value="Tetratricopeptide repeat domain"/>
    <property type="match status" value="1"/>
</dbReference>
<keyword evidence="3" id="KW-1185">Reference proteome</keyword>
<gene>
    <name evidence="2" type="ORF">P43SY_000146</name>
</gene>
<feature type="compositionally biased region" description="Low complexity" evidence="1">
    <location>
        <begin position="1"/>
        <end position="17"/>
    </location>
</feature>
<feature type="region of interest" description="Disordered" evidence="1">
    <location>
        <begin position="1"/>
        <end position="32"/>
    </location>
</feature>
<comment type="caution">
    <text evidence="2">The sequence shown here is derived from an EMBL/GenBank/DDBJ whole genome shotgun (WGS) entry which is preliminary data.</text>
</comment>
<dbReference type="Proteomes" id="UP001209570">
    <property type="component" value="Unassembled WGS sequence"/>
</dbReference>
<organism evidence="2 3">
    <name type="scientific">Pythium insidiosum</name>
    <name type="common">Pythiosis disease agent</name>
    <dbReference type="NCBI Taxonomy" id="114742"/>
    <lineage>
        <taxon>Eukaryota</taxon>
        <taxon>Sar</taxon>
        <taxon>Stramenopiles</taxon>
        <taxon>Oomycota</taxon>
        <taxon>Peronosporomycetes</taxon>
        <taxon>Pythiales</taxon>
        <taxon>Pythiaceae</taxon>
        <taxon>Pythium</taxon>
    </lineage>
</organism>
<accession>A0AAD5LZY5</accession>